<sequence length="225" mass="24409">MAAELGKAACLSACLPACLLPLPTSISAYIRPAVHSPAGEDTLPPPFYLAFDIALVMGKERLGGEIGSAVGRVEADEFANPTYHSFVDIINLGYWMDVVICSTFARLTRRRPAAPPRSTPYPYLCLFPNSLTLNPSIFTPPPPPPPPPPHSCNPSRLSRPPACYQRATSRAPGSLTRPVTRPRFSLRLDFCKIGYLAPTLLPLCVPTYLETRRSRFCAGGQEADG</sequence>
<dbReference type="Proteomes" id="UP001360953">
    <property type="component" value="Unassembled WGS sequence"/>
</dbReference>
<feature type="region of interest" description="Disordered" evidence="1">
    <location>
        <begin position="136"/>
        <end position="177"/>
    </location>
</feature>
<comment type="caution">
    <text evidence="2">The sequence shown here is derived from an EMBL/GenBank/DDBJ whole genome shotgun (WGS) entry which is preliminary data.</text>
</comment>
<evidence type="ECO:0000313" key="2">
    <source>
        <dbReference type="EMBL" id="KAK7544799.1"/>
    </source>
</evidence>
<dbReference type="RefSeq" id="XP_066660034.1">
    <property type="nucleotide sequence ID" value="XM_066797897.1"/>
</dbReference>
<proteinExistence type="predicted"/>
<evidence type="ECO:0000313" key="3">
    <source>
        <dbReference type="Proteomes" id="UP001360953"/>
    </source>
</evidence>
<evidence type="ECO:0000256" key="1">
    <source>
        <dbReference type="SAM" id="MobiDB-lite"/>
    </source>
</evidence>
<feature type="compositionally biased region" description="Pro residues" evidence="1">
    <location>
        <begin position="138"/>
        <end position="151"/>
    </location>
</feature>
<dbReference type="GeneID" id="92030803"/>
<organism evidence="2 3">
    <name type="scientific">Phyllosticta citribraziliensis</name>
    <dbReference type="NCBI Taxonomy" id="989973"/>
    <lineage>
        <taxon>Eukaryota</taxon>
        <taxon>Fungi</taxon>
        <taxon>Dikarya</taxon>
        <taxon>Ascomycota</taxon>
        <taxon>Pezizomycotina</taxon>
        <taxon>Dothideomycetes</taxon>
        <taxon>Dothideomycetes incertae sedis</taxon>
        <taxon>Botryosphaeriales</taxon>
        <taxon>Phyllostictaceae</taxon>
        <taxon>Phyllosticta</taxon>
    </lineage>
</organism>
<name>A0ABR1MAB6_9PEZI</name>
<dbReference type="EMBL" id="JBBPEH010000001">
    <property type="protein sequence ID" value="KAK7544799.1"/>
    <property type="molecule type" value="Genomic_DNA"/>
</dbReference>
<keyword evidence="3" id="KW-1185">Reference proteome</keyword>
<accession>A0ABR1MAB6</accession>
<gene>
    <name evidence="2" type="ORF">J3D65DRAFT_599417</name>
</gene>
<protein>
    <submittedName>
        <fullName evidence="2">Uncharacterized protein</fullName>
    </submittedName>
</protein>
<reference evidence="2 3" key="1">
    <citation type="submission" date="2024-04" db="EMBL/GenBank/DDBJ databases">
        <title>Phyllosticta paracitricarpa is synonymous to the EU quarantine fungus P. citricarpa based on phylogenomic analyses.</title>
        <authorList>
            <consortium name="Lawrence Berkeley National Laboratory"/>
            <person name="Van ingen-buijs V.A."/>
            <person name="Van westerhoven A.C."/>
            <person name="Haridas S."/>
            <person name="Skiadas P."/>
            <person name="Martin F."/>
            <person name="Groenewald J.Z."/>
            <person name="Crous P.W."/>
            <person name="Seidl M.F."/>
        </authorList>
    </citation>
    <scope>NUCLEOTIDE SEQUENCE [LARGE SCALE GENOMIC DNA]</scope>
    <source>
        <strain evidence="2 3">CPC 17464</strain>
    </source>
</reference>